<keyword evidence="6" id="KW-1185">Reference proteome</keyword>
<keyword evidence="1" id="KW-0732">Signal</keyword>
<organism evidence="3 5">
    <name type="scientific">Pectobacterium wasabiae</name>
    <dbReference type="NCBI Taxonomy" id="55208"/>
    <lineage>
        <taxon>Bacteria</taxon>
        <taxon>Pseudomonadati</taxon>
        <taxon>Pseudomonadota</taxon>
        <taxon>Gammaproteobacteria</taxon>
        <taxon>Enterobacterales</taxon>
        <taxon>Pectobacteriaceae</taxon>
        <taxon>Pectobacterium</taxon>
    </lineage>
</organism>
<dbReference type="InterPro" id="IPR019220">
    <property type="entry name" value="DUF2135"/>
</dbReference>
<dbReference type="RefSeq" id="WP_005974582.1">
    <property type="nucleotide sequence ID" value="NZ_JQHP01000019.1"/>
</dbReference>
<evidence type="ECO:0000256" key="1">
    <source>
        <dbReference type="SAM" id="SignalP"/>
    </source>
</evidence>
<evidence type="ECO:0000313" key="6">
    <source>
        <dbReference type="Proteomes" id="UP000029436"/>
    </source>
</evidence>
<name>A0AAW3EB93_9GAMM</name>
<reference evidence="5 6" key="1">
    <citation type="submission" date="2014-08" db="EMBL/GenBank/DDBJ databases">
        <title>Genome sequences of NCPPB Pectobacterium isolates.</title>
        <authorList>
            <person name="Glover R.H."/>
            <person name="Sapp M."/>
            <person name="Elphinstone J."/>
        </authorList>
    </citation>
    <scope>NUCLEOTIDE SEQUENCE [LARGE SCALE GENOMIC DNA]</scope>
    <source>
        <strain evidence="3 5">NCPPB 3701</strain>
        <strain evidence="4 6">NCPPB3702</strain>
    </source>
</reference>
<feature type="signal peptide" evidence="1">
    <location>
        <begin position="1"/>
        <end position="24"/>
    </location>
</feature>
<sequence length="268" mass="29210">MIIRLLCRVVCSLVLLMPAMSAVAEQNVVMDTPIAGWHDTSGEDATYSQRVNYPAASVNTPANQSAQALIRGQIKGFPKPDSKAKQEPARLIVNGVSMPLKVEDNGDFARPYIFSQGSNSVEVRSPDRSAAHRTQFYAKRGSGAVPARLRIVLSWDTDNTDLDLHVVTPDGQHAWYGGRQLQNGGALDMDVTTGYGPEIFSSPAPESGQYLVYVNYYGGRGAEILTTAQITIVTEEGTSNEKQEMVIVPMRNPGELTLVKQFSYSNRG</sequence>
<dbReference type="AlphaFoldDB" id="A0AAW3EB93"/>
<evidence type="ECO:0000313" key="3">
    <source>
        <dbReference type="EMBL" id="KFX01455.1"/>
    </source>
</evidence>
<dbReference type="EMBL" id="JQHP01000019">
    <property type="protein sequence ID" value="KFX01455.1"/>
    <property type="molecule type" value="Genomic_DNA"/>
</dbReference>
<evidence type="ECO:0000313" key="5">
    <source>
        <dbReference type="Proteomes" id="UP000029257"/>
    </source>
</evidence>
<dbReference type="Pfam" id="PF09906">
    <property type="entry name" value="DUF2135"/>
    <property type="match status" value="1"/>
</dbReference>
<evidence type="ECO:0000259" key="2">
    <source>
        <dbReference type="Pfam" id="PF09906"/>
    </source>
</evidence>
<evidence type="ECO:0000313" key="4">
    <source>
        <dbReference type="EMBL" id="KGA26340.1"/>
    </source>
</evidence>
<proteinExistence type="predicted"/>
<dbReference type="Proteomes" id="UP000029436">
    <property type="component" value="Unassembled WGS sequence"/>
</dbReference>
<dbReference type="EMBL" id="JQOH01000018">
    <property type="protein sequence ID" value="KGA26340.1"/>
    <property type="molecule type" value="Genomic_DNA"/>
</dbReference>
<comment type="caution">
    <text evidence="3">The sequence shown here is derived from an EMBL/GenBank/DDBJ whole genome shotgun (WGS) entry which is preliminary data.</text>
</comment>
<accession>A0AAW3EB93</accession>
<protein>
    <submittedName>
        <fullName evidence="3">Signal peptide protein</fullName>
    </submittedName>
</protein>
<feature type="domain" description="DUF2135" evidence="2">
    <location>
        <begin position="205"/>
        <end position="250"/>
    </location>
</feature>
<dbReference type="InterPro" id="IPR012039">
    <property type="entry name" value="UCP012281"/>
</dbReference>
<dbReference type="PIRSF" id="PIRSF012281">
    <property type="entry name" value="UCP012281"/>
    <property type="match status" value="1"/>
</dbReference>
<dbReference type="Proteomes" id="UP000029257">
    <property type="component" value="Unassembled WGS sequence"/>
</dbReference>
<gene>
    <name evidence="3" type="ORF">JV38_22300</name>
    <name evidence="4" type="ORF">KU73_21960</name>
</gene>
<dbReference type="Gene3D" id="2.60.120.380">
    <property type="match status" value="1"/>
</dbReference>
<feature type="chain" id="PRO_5043935225" evidence="1">
    <location>
        <begin position="25"/>
        <end position="268"/>
    </location>
</feature>